<dbReference type="GO" id="GO:0051225">
    <property type="term" value="P:spindle assembly"/>
    <property type="evidence" value="ECO:0007669"/>
    <property type="project" value="TreeGrafter"/>
</dbReference>
<dbReference type="GO" id="GO:0005874">
    <property type="term" value="C:microtubule"/>
    <property type="evidence" value="ECO:0007669"/>
    <property type="project" value="UniProtKB-KW"/>
</dbReference>
<organism evidence="9 10">
    <name type="scientific">Cerrena zonata</name>
    <dbReference type="NCBI Taxonomy" id="2478898"/>
    <lineage>
        <taxon>Eukaryota</taxon>
        <taxon>Fungi</taxon>
        <taxon>Dikarya</taxon>
        <taxon>Basidiomycota</taxon>
        <taxon>Agaricomycotina</taxon>
        <taxon>Agaricomycetes</taxon>
        <taxon>Polyporales</taxon>
        <taxon>Cerrenaceae</taxon>
        <taxon>Cerrena</taxon>
    </lineage>
</organism>
<feature type="region of interest" description="Disordered" evidence="6">
    <location>
        <begin position="669"/>
        <end position="721"/>
    </location>
</feature>
<dbReference type="GO" id="GO:0043015">
    <property type="term" value="F:gamma-tubulin binding"/>
    <property type="evidence" value="ECO:0007669"/>
    <property type="project" value="InterPro"/>
</dbReference>
<dbReference type="GO" id="GO:0007020">
    <property type="term" value="P:microtubule nucleation"/>
    <property type="evidence" value="ECO:0007669"/>
    <property type="project" value="InterPro"/>
</dbReference>
<feature type="compositionally biased region" description="Low complexity" evidence="6">
    <location>
        <begin position="673"/>
        <end position="687"/>
    </location>
</feature>
<keyword evidence="3 5" id="KW-0493">Microtubule</keyword>
<comment type="similarity">
    <text evidence="1 5">Belongs to the TUBGCP family.</text>
</comment>
<proteinExistence type="inferred from homology"/>
<name>A0AAW0G8A0_9APHY</name>
<dbReference type="Pfam" id="PF17681">
    <property type="entry name" value="GCP_N_terminal"/>
    <property type="match status" value="1"/>
</dbReference>
<dbReference type="Proteomes" id="UP001385951">
    <property type="component" value="Unassembled WGS sequence"/>
</dbReference>
<evidence type="ECO:0000313" key="9">
    <source>
        <dbReference type="EMBL" id="KAK7689571.1"/>
    </source>
</evidence>
<evidence type="ECO:0000256" key="1">
    <source>
        <dbReference type="ARBA" id="ARBA00010337"/>
    </source>
</evidence>
<evidence type="ECO:0000256" key="4">
    <source>
        <dbReference type="ARBA" id="ARBA00023212"/>
    </source>
</evidence>
<dbReference type="GO" id="GO:0051011">
    <property type="term" value="F:microtubule minus-end binding"/>
    <property type="evidence" value="ECO:0007669"/>
    <property type="project" value="TreeGrafter"/>
</dbReference>
<comment type="caution">
    <text evidence="9">The sequence shown here is derived from an EMBL/GenBank/DDBJ whole genome shotgun (WGS) entry which is preliminary data.</text>
</comment>
<keyword evidence="4 5" id="KW-0206">Cytoskeleton</keyword>
<dbReference type="InterPro" id="IPR041470">
    <property type="entry name" value="GCP_N"/>
</dbReference>
<dbReference type="InterPro" id="IPR042241">
    <property type="entry name" value="GCP_C_sf"/>
</dbReference>
<dbReference type="GO" id="GO:0051321">
    <property type="term" value="P:meiotic cell cycle"/>
    <property type="evidence" value="ECO:0007669"/>
    <property type="project" value="TreeGrafter"/>
</dbReference>
<feature type="compositionally biased region" description="Acidic residues" evidence="6">
    <location>
        <begin position="261"/>
        <end position="273"/>
    </location>
</feature>
<evidence type="ECO:0000259" key="7">
    <source>
        <dbReference type="Pfam" id="PF04130"/>
    </source>
</evidence>
<sequence>MDPYTPGRVRPERRKKNLTLSTREYNKITGTIASVRKTREYLDGVNGRDAEYGRGSSRTGRGRGLEEPSFIEEASFVRAPLNSRVSMSPAVTIGKGKGKAESLDRVPVEIQEALILEDLLFVLMGIPGTYITLPPDYSPEDEDPLEGLHFVVSPSLDPSLRDSVERILPLATYYTGICEYIETKSHLDFGLVNHALCAALRNMLKDYQTLLAQLEHAFNTSPIFTLHKLWFYVHPTLHTLSLLYQLTTELASAQDPPGNDSDSDSDIDAEEEARNEALGLGGAKLKAVLNEIDNNGEGASGIPVKGGEVLAIIWDRLQTMYGDPTANTLYGALLKEAGKPYVEMLQEWMRTGRLVDPYEELCVKESKFIDRGVLEMDYTDEYWERRYTLRDGSTLGSNKQNLAGVPPRRSAGGRLPGGACVPPFLERWKHKILLAGKYLNVIRECGIEVSKDWSEIDYQSISLDDDQFYKVIEEAYTHANHTLLRLLLREQQLIPRLRSLKRYFFLSQSSFLTHFLDLSHTELRKPVKGASLVKLQSLLDLALNNDAQGEDALFRDDIQVTMATSGLYEWLDKVLRENGVFGEQTEAAAETQTASHTSHRSKKKGEEEKQLIAGDTLQLDYTVNFPLSLVISRKTILRYQLIFRFLLHLKQAERSLSTMWIEHTTPTWRRPLRLPNPRPSLSRPPSRGALSTAGTSRPGSSAASHPPTPVPHSPIGEGESKNTWRSDLENWRKRVFLLRARMLACVQQMLAFATFEVLEPNWRKLEGKLEAGKVETVDQLLREHVDFLDTCLKECMLTSRKLITSCSRILRVISAFAMYNSALSKDANRALATGESAEWVQQSANRWEILGRFETNFNHWFKVHMDCIQFYASSENVSLLPLVVRLNGIKGPS</sequence>
<reference evidence="9 10" key="1">
    <citation type="submission" date="2022-09" db="EMBL/GenBank/DDBJ databases">
        <authorList>
            <person name="Palmer J.M."/>
        </authorList>
    </citation>
    <scope>NUCLEOTIDE SEQUENCE [LARGE SCALE GENOMIC DNA]</scope>
    <source>
        <strain evidence="9 10">DSM 7382</strain>
    </source>
</reference>
<keyword evidence="10" id="KW-1185">Reference proteome</keyword>
<accession>A0AAW0G8A0</accession>
<protein>
    <recommendedName>
        <fullName evidence="5">Spindle pole body component</fullName>
    </recommendedName>
</protein>
<dbReference type="GO" id="GO:0000930">
    <property type="term" value="C:gamma-tubulin complex"/>
    <property type="evidence" value="ECO:0007669"/>
    <property type="project" value="UniProtKB-ARBA"/>
</dbReference>
<comment type="subcellular location">
    <subcellularLocation>
        <location evidence="5">Cytoplasm</location>
        <location evidence="5">Cytoskeleton</location>
        <location evidence="5">Microtubule organizing center</location>
    </subcellularLocation>
</comment>
<dbReference type="EMBL" id="JASBNA010000008">
    <property type="protein sequence ID" value="KAK7689571.1"/>
    <property type="molecule type" value="Genomic_DNA"/>
</dbReference>
<feature type="domain" description="Gamma tubulin complex component C-terminal" evidence="7">
    <location>
        <begin position="493"/>
        <end position="887"/>
    </location>
</feature>
<dbReference type="AlphaFoldDB" id="A0AAW0G8A0"/>
<evidence type="ECO:0000256" key="3">
    <source>
        <dbReference type="ARBA" id="ARBA00022701"/>
    </source>
</evidence>
<dbReference type="GO" id="GO:0000278">
    <property type="term" value="P:mitotic cell cycle"/>
    <property type="evidence" value="ECO:0007669"/>
    <property type="project" value="TreeGrafter"/>
</dbReference>
<keyword evidence="2 5" id="KW-0963">Cytoplasm</keyword>
<feature type="compositionally biased region" description="Low complexity" evidence="6">
    <location>
        <begin position="586"/>
        <end position="596"/>
    </location>
</feature>
<feature type="region of interest" description="Disordered" evidence="6">
    <location>
        <begin position="586"/>
        <end position="609"/>
    </location>
</feature>
<dbReference type="InterPro" id="IPR007259">
    <property type="entry name" value="GCP"/>
</dbReference>
<evidence type="ECO:0000259" key="8">
    <source>
        <dbReference type="Pfam" id="PF17681"/>
    </source>
</evidence>
<gene>
    <name evidence="9" type="ORF">QCA50_007363</name>
</gene>
<dbReference type="InterPro" id="IPR040457">
    <property type="entry name" value="GCP_C"/>
</dbReference>
<evidence type="ECO:0000256" key="5">
    <source>
        <dbReference type="RuleBase" id="RU363050"/>
    </source>
</evidence>
<dbReference type="Pfam" id="PF04130">
    <property type="entry name" value="GCP_C_terminal"/>
    <property type="match status" value="1"/>
</dbReference>
<dbReference type="GO" id="GO:0031122">
    <property type="term" value="P:cytoplasmic microtubule organization"/>
    <property type="evidence" value="ECO:0007669"/>
    <property type="project" value="TreeGrafter"/>
</dbReference>
<evidence type="ECO:0000256" key="6">
    <source>
        <dbReference type="SAM" id="MobiDB-lite"/>
    </source>
</evidence>
<dbReference type="GO" id="GO:0044732">
    <property type="term" value="C:mitotic spindle pole body"/>
    <property type="evidence" value="ECO:0007669"/>
    <property type="project" value="TreeGrafter"/>
</dbReference>
<feature type="region of interest" description="Disordered" evidence="6">
    <location>
        <begin position="252"/>
        <end position="273"/>
    </location>
</feature>
<dbReference type="Gene3D" id="1.20.120.1900">
    <property type="entry name" value="Gamma-tubulin complex, C-terminal domain"/>
    <property type="match status" value="1"/>
</dbReference>
<evidence type="ECO:0000313" key="10">
    <source>
        <dbReference type="Proteomes" id="UP001385951"/>
    </source>
</evidence>
<dbReference type="GO" id="GO:0000922">
    <property type="term" value="C:spindle pole"/>
    <property type="evidence" value="ECO:0007669"/>
    <property type="project" value="InterPro"/>
</dbReference>
<feature type="domain" description="Gamma tubulin complex component protein N-terminal" evidence="8">
    <location>
        <begin position="116"/>
        <end position="490"/>
    </location>
</feature>
<dbReference type="PANTHER" id="PTHR19302">
    <property type="entry name" value="GAMMA TUBULIN COMPLEX PROTEIN"/>
    <property type="match status" value="1"/>
</dbReference>
<feature type="compositionally biased region" description="Polar residues" evidence="6">
    <location>
        <begin position="692"/>
        <end position="703"/>
    </location>
</feature>
<evidence type="ECO:0000256" key="2">
    <source>
        <dbReference type="ARBA" id="ARBA00022490"/>
    </source>
</evidence>
<dbReference type="PANTHER" id="PTHR19302:SF13">
    <property type="entry name" value="GAMMA-TUBULIN COMPLEX COMPONENT 2"/>
    <property type="match status" value="1"/>
</dbReference>